<reference evidence="1" key="1">
    <citation type="submission" date="2023-07" db="EMBL/GenBank/DDBJ databases">
        <authorList>
            <person name="Pelsma A.J. K."/>
        </authorList>
    </citation>
    <scope>NUCLEOTIDE SEQUENCE</scope>
</reference>
<sequence>MKGPTTIGFVSLTLLSLASEAAERGILGERTRLAYVRLREKLAAWANSDATIFDETHMPDSRRRRIIDAIELCPTDDRGTVRSMARALAESLRQDVLRGSIGISLRRLEELDAQLRALP</sequence>
<evidence type="ECO:0000313" key="1">
    <source>
        <dbReference type="EMBL" id="CAJ0891853.1"/>
    </source>
</evidence>
<accession>A0AA48M3B6</accession>
<dbReference type="AlphaFoldDB" id="A0AA48M3B6"/>
<protein>
    <submittedName>
        <fullName evidence="1">Uncharacterized protein</fullName>
    </submittedName>
</protein>
<organism evidence="1">
    <name type="scientific">freshwater sediment metagenome</name>
    <dbReference type="NCBI Taxonomy" id="556182"/>
    <lineage>
        <taxon>unclassified sequences</taxon>
        <taxon>metagenomes</taxon>
        <taxon>ecological metagenomes</taxon>
    </lineage>
</organism>
<proteinExistence type="predicted"/>
<dbReference type="EMBL" id="OY288114">
    <property type="protein sequence ID" value="CAJ0891853.1"/>
    <property type="molecule type" value="Genomic_DNA"/>
</dbReference>
<gene>
    <name evidence="1" type="ORF">AMST5_04169</name>
</gene>
<name>A0AA48M3B6_9ZZZZ</name>